<dbReference type="STRING" id="1223523.H340_14441"/>
<comment type="caution">
    <text evidence="1">The sequence shown here is derived from an EMBL/GenBank/DDBJ whole genome shotgun (WGS) entry which is preliminary data.</text>
</comment>
<sequence length="133" mass="14617">MTFGVVALSACDKPTPLTTLTVGKSEVHSEAACYNGKQGISEKDFEDCAKESGKTVKVNVDDDLHIGVDPKVAKKGWTAIINNRPTGPWSKTYRTIPVRNYLQSGMEEARVTIVMYGEGKPYGVWNYTLKNDS</sequence>
<evidence type="ECO:0000313" key="1">
    <source>
        <dbReference type="EMBL" id="EME99847.1"/>
    </source>
</evidence>
<name>M3B1M0_STRM1</name>
<organism evidence="1 2">
    <name type="scientific">Streptomyces mobaraensis (strain ATCC 29032 / DSM 40847 / JCM 4168 / NBRC 13819 / NCIMB 11159 / IPCR 16-22)</name>
    <dbReference type="NCBI Taxonomy" id="1223523"/>
    <lineage>
        <taxon>Bacteria</taxon>
        <taxon>Bacillati</taxon>
        <taxon>Actinomycetota</taxon>
        <taxon>Actinomycetes</taxon>
        <taxon>Kitasatosporales</taxon>
        <taxon>Streptomycetaceae</taxon>
        <taxon>Streptomyces</taxon>
    </lineage>
</organism>
<gene>
    <name evidence="1" type="ORF">H340_14441</name>
</gene>
<accession>M3B1M0</accession>
<reference evidence="1 2" key="1">
    <citation type="journal article" date="2013" name="Genome Announc.">
        <title>Whole-Genome Shotgun Assembly and Analysis of the Genome of Streptomyces mobaraensis DSM 40847, a Strain for Industrial Production of Microbial Transglutaminase.</title>
        <authorList>
            <person name="Yang H."/>
            <person name="He T."/>
            <person name="Wu W."/>
            <person name="Zhu W."/>
            <person name="Lu B."/>
            <person name="Sun W."/>
        </authorList>
    </citation>
    <scope>NUCLEOTIDE SEQUENCE [LARGE SCALE GENOMIC DNA]</scope>
    <source>
        <strain evidence="1 2">DSM 40847</strain>
    </source>
</reference>
<dbReference type="eggNOG" id="ENOG5033V4D">
    <property type="taxonomic scope" value="Bacteria"/>
</dbReference>
<evidence type="ECO:0000313" key="2">
    <source>
        <dbReference type="Proteomes" id="UP000011740"/>
    </source>
</evidence>
<dbReference type="AlphaFoldDB" id="M3B1M0"/>
<dbReference type="PATRIC" id="fig|1223523.3.peg.2954"/>
<proteinExistence type="predicted"/>
<protein>
    <submittedName>
        <fullName evidence="1">Putative lipoprotein</fullName>
    </submittedName>
</protein>
<keyword evidence="1" id="KW-0449">Lipoprotein</keyword>
<dbReference type="EMBL" id="AORZ01000039">
    <property type="protein sequence ID" value="EME99847.1"/>
    <property type="molecule type" value="Genomic_DNA"/>
</dbReference>
<dbReference type="Proteomes" id="UP000011740">
    <property type="component" value="Unassembled WGS sequence"/>
</dbReference>